<evidence type="ECO:0000256" key="2">
    <source>
        <dbReference type="ARBA" id="ARBA00022692"/>
    </source>
</evidence>
<dbReference type="NCBIfam" id="TIGR00945">
    <property type="entry name" value="tatC"/>
    <property type="match status" value="1"/>
</dbReference>
<keyword evidence="3 5" id="KW-1133">Transmembrane helix</keyword>
<organism evidence="7 8">
    <name type="scientific">Thalassospira marina</name>
    <dbReference type="NCBI Taxonomy" id="2048283"/>
    <lineage>
        <taxon>Bacteria</taxon>
        <taxon>Pseudomonadati</taxon>
        <taxon>Pseudomonadota</taxon>
        <taxon>Alphaproteobacteria</taxon>
        <taxon>Rhodospirillales</taxon>
        <taxon>Thalassospiraceae</taxon>
        <taxon>Thalassospira</taxon>
    </lineage>
</organism>
<comment type="subcellular location">
    <subcellularLocation>
        <location evidence="5">Cell membrane</location>
        <topology evidence="5">Multi-pass membrane protein</topology>
    </subcellularLocation>
    <subcellularLocation>
        <location evidence="1">Membrane</location>
        <topology evidence="1">Multi-pass membrane protein</topology>
    </subcellularLocation>
</comment>
<dbReference type="PRINTS" id="PR01840">
    <property type="entry name" value="TATCFAMILY"/>
</dbReference>
<dbReference type="InterPro" id="IPR002033">
    <property type="entry name" value="TatC"/>
</dbReference>
<comment type="function">
    <text evidence="5">Part of the twin-arginine translocation (Tat) system that transports large folded proteins containing a characteristic twin-arginine motif in their signal peptide across membranes. Together with TatB, TatC is part of a receptor directly interacting with Tat signal peptides.</text>
</comment>
<keyword evidence="4 5" id="KW-0472">Membrane</keyword>
<keyword evidence="5" id="KW-0653">Protein transport</keyword>
<name>A0ABN5FEF9_9PROT</name>
<evidence type="ECO:0000256" key="5">
    <source>
        <dbReference type="HAMAP-Rule" id="MF_00902"/>
    </source>
</evidence>
<evidence type="ECO:0000256" key="6">
    <source>
        <dbReference type="SAM" id="MobiDB-lite"/>
    </source>
</evidence>
<dbReference type="PROSITE" id="PS01218">
    <property type="entry name" value="TATC"/>
    <property type="match status" value="1"/>
</dbReference>
<feature type="compositionally biased region" description="Low complexity" evidence="6">
    <location>
        <begin position="276"/>
        <end position="291"/>
    </location>
</feature>
<feature type="region of interest" description="Disordered" evidence="6">
    <location>
        <begin position="255"/>
        <end position="333"/>
    </location>
</feature>
<keyword evidence="5" id="KW-1003">Cell membrane</keyword>
<dbReference type="Proteomes" id="UP000233458">
    <property type="component" value="Chromosome"/>
</dbReference>
<sequence length="333" mass="36626">MNMQLQDQQMPIMEHLIELRNRLTWSVLALFVTFGVCYYFVEDIYGFLVRPLAEAMGPGSDRRMIYTALTEVFFTYVKVSFFAACFVSTPVVLGQIWAFVAPGLYKNERKAFYPFLFATPILFLMGGAMVYYFIMPLAWKFFLSFETAGSQTGLAIQLEAKVGEYLSLVMKLIFAFGLSFQLPVLLTLMARAGLVTSQGLAKKRKYAVVITFIVAAVMTPPDLISQIGLAVPIMLLYEISIIMARISERKRAASMADEDDDLEDQNGQGNADDDVNAQSAAAASAGNMDNSTAKASSDETSSSDTSSEPKKQSKPSASGASGDDDEDDFNNAR</sequence>
<feature type="transmembrane region" description="Helical" evidence="5">
    <location>
        <begin position="23"/>
        <end position="41"/>
    </location>
</feature>
<dbReference type="Pfam" id="PF00902">
    <property type="entry name" value="TatC"/>
    <property type="match status" value="1"/>
</dbReference>
<keyword evidence="2 5" id="KW-0812">Transmembrane</keyword>
<accession>A0ABN5FEF9</accession>
<keyword evidence="5" id="KW-0813">Transport</keyword>
<feature type="transmembrane region" description="Helical" evidence="5">
    <location>
        <begin position="206"/>
        <end position="221"/>
    </location>
</feature>
<dbReference type="PANTHER" id="PTHR30371">
    <property type="entry name" value="SEC-INDEPENDENT PROTEIN TRANSLOCASE PROTEIN TATC"/>
    <property type="match status" value="1"/>
</dbReference>
<reference evidence="7 8" key="1">
    <citation type="submission" date="2017-10" db="EMBL/GenBank/DDBJ databases">
        <title>Biodiversity and function of Thalassospira species in the particle-attached aromatic-hydrocarbon-degrading consortia from the surface seawater of the China South Sea.</title>
        <authorList>
            <person name="Dong C."/>
            <person name="Liu R."/>
            <person name="Shao Z."/>
        </authorList>
    </citation>
    <scope>NUCLEOTIDE SEQUENCE [LARGE SCALE GENOMIC DNA]</scope>
    <source>
        <strain evidence="7 8">CSC3H3</strain>
    </source>
</reference>
<dbReference type="PANTHER" id="PTHR30371:SF0">
    <property type="entry name" value="SEC-INDEPENDENT PROTEIN TRANSLOCASE PROTEIN TATC, CHLOROPLASTIC-RELATED"/>
    <property type="match status" value="1"/>
</dbReference>
<dbReference type="HAMAP" id="MF_00902">
    <property type="entry name" value="TatC"/>
    <property type="match status" value="1"/>
</dbReference>
<evidence type="ECO:0000256" key="3">
    <source>
        <dbReference type="ARBA" id="ARBA00022989"/>
    </source>
</evidence>
<protein>
    <recommendedName>
        <fullName evidence="5">Sec-independent protein translocase protein TatC</fullName>
    </recommendedName>
</protein>
<evidence type="ECO:0000313" key="8">
    <source>
        <dbReference type="Proteomes" id="UP000233458"/>
    </source>
</evidence>
<comment type="subunit">
    <text evidence="5">The Tat system comprises two distinct complexes: a TatABC complex, containing multiple copies of TatA, TatB and TatC subunits, and a separate TatA complex, containing only TatA subunits. Substrates initially bind to the TatABC complex, which probably triggers association of the separate TatA complex to form the active translocon.</text>
</comment>
<gene>
    <name evidence="5 7" type="primary">tatC</name>
    <name evidence="7" type="ORF">CSC3H3_09185</name>
</gene>
<feature type="transmembrane region" description="Helical" evidence="5">
    <location>
        <begin position="172"/>
        <end position="194"/>
    </location>
</feature>
<feature type="compositionally biased region" description="Acidic residues" evidence="6">
    <location>
        <begin position="322"/>
        <end position="333"/>
    </location>
</feature>
<evidence type="ECO:0000256" key="1">
    <source>
        <dbReference type="ARBA" id="ARBA00004141"/>
    </source>
</evidence>
<dbReference type="EMBL" id="CP024199">
    <property type="protein sequence ID" value="AUG52861.1"/>
    <property type="molecule type" value="Genomic_DNA"/>
</dbReference>
<keyword evidence="5" id="KW-0811">Translocation</keyword>
<proteinExistence type="inferred from homology"/>
<evidence type="ECO:0000256" key="4">
    <source>
        <dbReference type="ARBA" id="ARBA00023136"/>
    </source>
</evidence>
<dbReference type="InterPro" id="IPR019820">
    <property type="entry name" value="Sec-indep_translocase_CS"/>
</dbReference>
<keyword evidence="8" id="KW-1185">Reference proteome</keyword>
<comment type="caution">
    <text evidence="5">Lacks conserved residue(s) required for the propagation of feature annotation.</text>
</comment>
<evidence type="ECO:0000313" key="7">
    <source>
        <dbReference type="EMBL" id="AUG52861.1"/>
    </source>
</evidence>
<comment type="similarity">
    <text evidence="5">Belongs to the TatC family.</text>
</comment>
<feature type="transmembrane region" description="Helical" evidence="5">
    <location>
        <begin position="112"/>
        <end position="134"/>
    </location>
</feature>
<feature type="transmembrane region" description="Helical" evidence="5">
    <location>
        <begin position="79"/>
        <end position="100"/>
    </location>
</feature>